<evidence type="ECO:0000313" key="8">
    <source>
        <dbReference type="EMBL" id="KIL65925.1"/>
    </source>
</evidence>
<evidence type="ECO:0000313" key="9">
    <source>
        <dbReference type="Proteomes" id="UP000054549"/>
    </source>
</evidence>
<feature type="transmembrane region" description="Helical" evidence="6">
    <location>
        <begin position="117"/>
        <end position="138"/>
    </location>
</feature>
<evidence type="ECO:0000256" key="2">
    <source>
        <dbReference type="ARBA" id="ARBA00022692"/>
    </source>
</evidence>
<feature type="transmembrane region" description="Helical" evidence="6">
    <location>
        <begin position="283"/>
        <end position="302"/>
    </location>
</feature>
<dbReference type="PANTHER" id="PTHR10783:SF46">
    <property type="entry name" value="PROTEIN ERD1 HOMOLOG 2"/>
    <property type="match status" value="1"/>
</dbReference>
<dbReference type="PROSITE" id="PS51380">
    <property type="entry name" value="EXS"/>
    <property type="match status" value="1"/>
</dbReference>
<accession>A0A0C2SRI7</accession>
<evidence type="ECO:0000256" key="1">
    <source>
        <dbReference type="ARBA" id="ARBA00004141"/>
    </source>
</evidence>
<name>A0A0C2SRI7_AMAMK</name>
<dbReference type="STRING" id="946122.A0A0C2SRI7"/>
<keyword evidence="2 6" id="KW-0812">Transmembrane</keyword>
<sequence>MSTAEEISANTSFPLPFRVVLLTGLGILGWAANLHGLYASNIDAVSALDLRVESFLPKSPYPLPAHRWTLHGRRLWMPPYTNIYYLCASYFLWFFLTWSLYSLGIRGSPLFADAFKYIAAVSLITIIGVTICPFDALFKRERDQFLRVLKRCLFPSSSNPIYFSDIVFADILTSFAKILGDFCLSCYMLLPGNSILGQPHVSGWKRWLLPTIMSLPYLVRLRQCLIEYRLPSNESRRPLFNALKYATSFPVIYFSAAHRAVLLELAKVKGDEVFRNPWHGEHLLFRLWFLTAIINSFYSFWWDVTHDWGLHLLKPQDRDSCNPPPRSEVPSPRDSSGFPLLSRHNSEDTVEGSENDDSRSQEYHKPRYHSLRPTLLYPAYVYPLLVVINFVLRMTWSIKLSSHLHLQTDGGHAIFYVEIAEIVRRWLWVFIRVEWEMIKRNQEASKAKDEYQLDVPSPSFR</sequence>
<evidence type="ECO:0000256" key="3">
    <source>
        <dbReference type="ARBA" id="ARBA00022989"/>
    </source>
</evidence>
<dbReference type="InParanoid" id="A0A0C2SRI7"/>
<keyword evidence="4 6" id="KW-0472">Membrane</keyword>
<feature type="region of interest" description="Disordered" evidence="5">
    <location>
        <begin position="319"/>
        <end position="365"/>
    </location>
</feature>
<dbReference type="Proteomes" id="UP000054549">
    <property type="component" value="Unassembled WGS sequence"/>
</dbReference>
<dbReference type="HOGENOM" id="CLU_024081_2_1_1"/>
<feature type="transmembrane region" description="Helical" evidence="6">
    <location>
        <begin position="83"/>
        <end position="105"/>
    </location>
</feature>
<proteinExistence type="predicted"/>
<feature type="transmembrane region" description="Helical" evidence="6">
    <location>
        <begin position="15"/>
        <end position="32"/>
    </location>
</feature>
<organism evidence="8 9">
    <name type="scientific">Amanita muscaria (strain Koide BX008)</name>
    <dbReference type="NCBI Taxonomy" id="946122"/>
    <lineage>
        <taxon>Eukaryota</taxon>
        <taxon>Fungi</taxon>
        <taxon>Dikarya</taxon>
        <taxon>Basidiomycota</taxon>
        <taxon>Agaricomycotina</taxon>
        <taxon>Agaricomycetes</taxon>
        <taxon>Agaricomycetidae</taxon>
        <taxon>Agaricales</taxon>
        <taxon>Pluteineae</taxon>
        <taxon>Amanitaceae</taxon>
        <taxon>Amanita</taxon>
    </lineage>
</organism>
<keyword evidence="3 6" id="KW-1133">Transmembrane helix</keyword>
<dbReference type="FunCoup" id="A0A0C2SRI7">
    <property type="interactions" value="252"/>
</dbReference>
<dbReference type="PANTHER" id="PTHR10783">
    <property type="entry name" value="XENOTROPIC AND POLYTROPIC RETROVIRUS RECEPTOR 1-RELATED"/>
    <property type="match status" value="1"/>
</dbReference>
<evidence type="ECO:0000256" key="4">
    <source>
        <dbReference type="ARBA" id="ARBA00023136"/>
    </source>
</evidence>
<comment type="subcellular location">
    <subcellularLocation>
        <location evidence="1">Membrane</location>
        <topology evidence="1">Multi-pass membrane protein</topology>
    </subcellularLocation>
</comment>
<feature type="transmembrane region" description="Helical" evidence="6">
    <location>
        <begin position="375"/>
        <end position="392"/>
    </location>
</feature>
<evidence type="ECO:0000256" key="5">
    <source>
        <dbReference type="SAM" id="MobiDB-lite"/>
    </source>
</evidence>
<dbReference type="GO" id="GO:0005737">
    <property type="term" value="C:cytoplasm"/>
    <property type="evidence" value="ECO:0007669"/>
    <property type="project" value="TreeGrafter"/>
</dbReference>
<dbReference type="Pfam" id="PF03124">
    <property type="entry name" value="EXS"/>
    <property type="match status" value="1"/>
</dbReference>
<evidence type="ECO:0000259" key="7">
    <source>
        <dbReference type="PROSITE" id="PS51380"/>
    </source>
</evidence>
<dbReference type="EMBL" id="KN818239">
    <property type="protein sequence ID" value="KIL65925.1"/>
    <property type="molecule type" value="Genomic_DNA"/>
</dbReference>
<dbReference type="InterPro" id="IPR004342">
    <property type="entry name" value="EXS_C"/>
</dbReference>
<keyword evidence="9" id="KW-1185">Reference proteome</keyword>
<dbReference type="AlphaFoldDB" id="A0A0C2SRI7"/>
<feature type="domain" description="EXS" evidence="7">
    <location>
        <begin position="200"/>
        <end position="461"/>
    </location>
</feature>
<feature type="compositionally biased region" description="Basic and acidic residues" evidence="5">
    <location>
        <begin position="356"/>
        <end position="365"/>
    </location>
</feature>
<evidence type="ECO:0000256" key="6">
    <source>
        <dbReference type="SAM" id="Phobius"/>
    </source>
</evidence>
<dbReference type="OrthoDB" id="2159384at2759"/>
<protein>
    <recommendedName>
        <fullName evidence="7">EXS domain-containing protein</fullName>
    </recommendedName>
</protein>
<gene>
    <name evidence="8" type="ORF">M378DRAFT_76338</name>
</gene>
<dbReference type="GO" id="GO:0016020">
    <property type="term" value="C:membrane"/>
    <property type="evidence" value="ECO:0007669"/>
    <property type="project" value="UniProtKB-SubCell"/>
</dbReference>
<reference evidence="8 9" key="1">
    <citation type="submission" date="2014-04" db="EMBL/GenBank/DDBJ databases">
        <title>Evolutionary Origins and Diversification of the Mycorrhizal Mutualists.</title>
        <authorList>
            <consortium name="DOE Joint Genome Institute"/>
            <consortium name="Mycorrhizal Genomics Consortium"/>
            <person name="Kohler A."/>
            <person name="Kuo A."/>
            <person name="Nagy L.G."/>
            <person name="Floudas D."/>
            <person name="Copeland A."/>
            <person name="Barry K.W."/>
            <person name="Cichocki N."/>
            <person name="Veneault-Fourrey C."/>
            <person name="LaButti K."/>
            <person name="Lindquist E.A."/>
            <person name="Lipzen A."/>
            <person name="Lundell T."/>
            <person name="Morin E."/>
            <person name="Murat C."/>
            <person name="Riley R."/>
            <person name="Ohm R."/>
            <person name="Sun H."/>
            <person name="Tunlid A."/>
            <person name="Henrissat B."/>
            <person name="Grigoriev I.V."/>
            <person name="Hibbett D.S."/>
            <person name="Martin F."/>
        </authorList>
    </citation>
    <scope>NUCLEOTIDE SEQUENCE [LARGE SCALE GENOMIC DNA]</scope>
    <source>
        <strain evidence="8 9">Koide BX008</strain>
    </source>
</reference>